<evidence type="ECO:0000313" key="2">
    <source>
        <dbReference type="Proteomes" id="UP000005801"/>
    </source>
</evidence>
<keyword evidence="2" id="KW-1185">Reference proteome</keyword>
<dbReference type="InterPro" id="IPR029058">
    <property type="entry name" value="AB_hydrolase_fold"/>
</dbReference>
<protein>
    <recommendedName>
        <fullName evidence="3">Alpha/beta hydrolase</fullName>
    </recommendedName>
</protein>
<dbReference type="STRING" id="391625.PPSIR1_06551"/>
<evidence type="ECO:0008006" key="3">
    <source>
        <dbReference type="Google" id="ProtNLM"/>
    </source>
</evidence>
<dbReference type="Proteomes" id="UP000005801">
    <property type="component" value="Unassembled WGS sequence"/>
</dbReference>
<sequence length="324" mass="35711">MNTRRILTRAAAALVLLVLTLVALRLANRWYLGHYGWYEGELLEVEAKPEAGFDAPYLAYVPASAEGAPLRLWLRPNNSGPSDDPEVHLESARAQLAVSRWQAERLGAVVLVPVFPRPGEDWMVYTHALDRDTVLAERPLGRPDLQLLAMAEDLRARLARPSCERVFIDGFSAAGMFANRFALIHPERVAAVSVGAPGGWPMTPSPSEDGALVYPAGIDDYEQLFGRAPPREAWAAVPMLFLLGDADQNDSVPYADGYEPALAQVVIERFGDTPLARWDDAEAQYARLDARFELLPGVGHETPRSLLVRSLDFFAAHDDRGACR</sequence>
<name>A6GHG4_9BACT</name>
<dbReference type="RefSeq" id="WP_006976151.1">
    <property type="nucleotide sequence ID" value="NZ_ABCS01000119.1"/>
</dbReference>
<dbReference type="OrthoDB" id="1094867at2"/>
<dbReference type="Gene3D" id="3.40.50.1820">
    <property type="entry name" value="alpha/beta hydrolase"/>
    <property type="match status" value="1"/>
</dbReference>
<dbReference type="SUPFAM" id="SSF53474">
    <property type="entry name" value="alpha/beta-Hydrolases"/>
    <property type="match status" value="1"/>
</dbReference>
<dbReference type="AlphaFoldDB" id="A6GHG4"/>
<dbReference type="eggNOG" id="COG3291">
    <property type="taxonomic scope" value="Bacteria"/>
</dbReference>
<accession>A6GHG4</accession>
<organism evidence="1 2">
    <name type="scientific">Plesiocystis pacifica SIR-1</name>
    <dbReference type="NCBI Taxonomy" id="391625"/>
    <lineage>
        <taxon>Bacteria</taxon>
        <taxon>Pseudomonadati</taxon>
        <taxon>Myxococcota</taxon>
        <taxon>Polyangia</taxon>
        <taxon>Nannocystales</taxon>
        <taxon>Nannocystaceae</taxon>
        <taxon>Plesiocystis</taxon>
    </lineage>
</organism>
<gene>
    <name evidence="1" type="ORF">PPSIR1_06551</name>
</gene>
<comment type="caution">
    <text evidence="1">The sequence shown here is derived from an EMBL/GenBank/DDBJ whole genome shotgun (WGS) entry which is preliminary data.</text>
</comment>
<reference evidence="1 2" key="1">
    <citation type="submission" date="2007-06" db="EMBL/GenBank/DDBJ databases">
        <authorList>
            <person name="Shimkets L."/>
            <person name="Ferriera S."/>
            <person name="Johnson J."/>
            <person name="Kravitz S."/>
            <person name="Beeson K."/>
            <person name="Sutton G."/>
            <person name="Rogers Y.-H."/>
            <person name="Friedman R."/>
            <person name="Frazier M."/>
            <person name="Venter J.C."/>
        </authorList>
    </citation>
    <scope>NUCLEOTIDE SEQUENCE [LARGE SCALE GENOMIC DNA]</scope>
    <source>
        <strain evidence="1 2">SIR-1</strain>
    </source>
</reference>
<proteinExistence type="predicted"/>
<evidence type="ECO:0000313" key="1">
    <source>
        <dbReference type="EMBL" id="EDM74681.1"/>
    </source>
</evidence>
<dbReference type="EMBL" id="ABCS01000119">
    <property type="protein sequence ID" value="EDM74681.1"/>
    <property type="molecule type" value="Genomic_DNA"/>
</dbReference>